<name>A0A655VUS1_VIBCL</name>
<evidence type="ECO:0000313" key="2">
    <source>
        <dbReference type="Proteomes" id="UP000046067"/>
    </source>
</evidence>
<reference evidence="1 2" key="1">
    <citation type="submission" date="2015-07" db="EMBL/GenBank/DDBJ databases">
        <authorList>
            <consortium name="Pathogen Informatics"/>
        </authorList>
    </citation>
    <scope>NUCLEOTIDE SEQUENCE [LARGE SCALE GENOMIC DNA]</scope>
    <source>
        <strain evidence="1 2">A325</strain>
    </source>
</reference>
<protein>
    <submittedName>
        <fullName evidence="1">Uncharacterized protein</fullName>
    </submittedName>
</protein>
<proteinExistence type="predicted"/>
<dbReference type="EMBL" id="CWQJ01000004">
    <property type="protein sequence ID" value="CSB74928.1"/>
    <property type="molecule type" value="Genomic_DNA"/>
</dbReference>
<sequence>MLSEDIVKVIFIELTSRFNTGNQSLMVCAFRFVIQRFAAHLLN</sequence>
<accession>A0A655VUS1</accession>
<evidence type="ECO:0000313" key="1">
    <source>
        <dbReference type="EMBL" id="CSB74928.1"/>
    </source>
</evidence>
<organism evidence="1 2">
    <name type="scientific">Vibrio cholerae</name>
    <dbReference type="NCBI Taxonomy" id="666"/>
    <lineage>
        <taxon>Bacteria</taxon>
        <taxon>Pseudomonadati</taxon>
        <taxon>Pseudomonadota</taxon>
        <taxon>Gammaproteobacteria</taxon>
        <taxon>Vibrionales</taxon>
        <taxon>Vibrionaceae</taxon>
        <taxon>Vibrio</taxon>
    </lineage>
</organism>
<gene>
    <name evidence="1" type="ORF">ERS013201_00828</name>
</gene>
<dbReference type="Proteomes" id="UP000046067">
    <property type="component" value="Unassembled WGS sequence"/>
</dbReference>
<dbReference type="AlphaFoldDB" id="A0A655VUS1"/>